<dbReference type="Pfam" id="PF00672">
    <property type="entry name" value="HAMP"/>
    <property type="match status" value="1"/>
</dbReference>
<evidence type="ECO:0000256" key="4">
    <source>
        <dbReference type="ARBA" id="ARBA00022553"/>
    </source>
</evidence>
<evidence type="ECO:0000313" key="14">
    <source>
        <dbReference type="EMBL" id="OAT81765.1"/>
    </source>
</evidence>
<dbReference type="FunFam" id="3.30.565.10:FF:000006">
    <property type="entry name" value="Sensor histidine kinase WalK"/>
    <property type="match status" value="1"/>
</dbReference>
<keyword evidence="15" id="KW-1185">Reference proteome</keyword>
<dbReference type="GO" id="GO:0016020">
    <property type="term" value="C:membrane"/>
    <property type="evidence" value="ECO:0007669"/>
    <property type="project" value="UniProtKB-SubCell"/>
</dbReference>
<comment type="catalytic activity">
    <reaction evidence="1">
        <text>ATP + protein L-histidine = ADP + protein N-phospho-L-histidine.</text>
        <dbReference type="EC" id="2.7.13.3"/>
    </reaction>
</comment>
<dbReference type="GO" id="GO:0000156">
    <property type="term" value="F:phosphorelay response regulator activity"/>
    <property type="evidence" value="ECO:0007669"/>
    <property type="project" value="TreeGrafter"/>
</dbReference>
<evidence type="ECO:0000256" key="2">
    <source>
        <dbReference type="ARBA" id="ARBA00004370"/>
    </source>
</evidence>
<dbReference type="InterPro" id="IPR036097">
    <property type="entry name" value="HisK_dim/P_sf"/>
</dbReference>
<dbReference type="PROSITE" id="PS50885">
    <property type="entry name" value="HAMP"/>
    <property type="match status" value="1"/>
</dbReference>
<dbReference type="InterPro" id="IPR004358">
    <property type="entry name" value="Sig_transdc_His_kin-like_C"/>
</dbReference>
<dbReference type="Gene3D" id="6.10.340.10">
    <property type="match status" value="1"/>
</dbReference>
<dbReference type="InterPro" id="IPR036890">
    <property type="entry name" value="HATPase_C_sf"/>
</dbReference>
<dbReference type="InterPro" id="IPR005467">
    <property type="entry name" value="His_kinase_dom"/>
</dbReference>
<dbReference type="EC" id="2.7.13.3" evidence="3"/>
<dbReference type="SMART" id="SM00387">
    <property type="entry name" value="HATPase_c"/>
    <property type="match status" value="1"/>
</dbReference>
<evidence type="ECO:0000256" key="1">
    <source>
        <dbReference type="ARBA" id="ARBA00000085"/>
    </source>
</evidence>
<dbReference type="Proteomes" id="UP000078532">
    <property type="component" value="Unassembled WGS sequence"/>
</dbReference>
<evidence type="ECO:0000259" key="12">
    <source>
        <dbReference type="PROSITE" id="PS50109"/>
    </source>
</evidence>
<dbReference type="STRING" id="1838280.A6M21_10210"/>
<dbReference type="InterPro" id="IPR003661">
    <property type="entry name" value="HisK_dim/P_dom"/>
</dbReference>
<evidence type="ECO:0000256" key="5">
    <source>
        <dbReference type="ARBA" id="ARBA00022679"/>
    </source>
</evidence>
<evidence type="ECO:0000256" key="7">
    <source>
        <dbReference type="ARBA" id="ARBA00022777"/>
    </source>
</evidence>
<evidence type="ECO:0000256" key="10">
    <source>
        <dbReference type="ARBA" id="ARBA00023136"/>
    </source>
</evidence>
<comment type="caution">
    <text evidence="14">The sequence shown here is derived from an EMBL/GenBank/DDBJ whole genome shotgun (WGS) entry which is preliminary data.</text>
</comment>
<accession>A0A1B7LEP8</accession>
<dbReference type="PANTHER" id="PTHR42878">
    <property type="entry name" value="TWO-COMPONENT HISTIDINE KINASE"/>
    <property type="match status" value="1"/>
</dbReference>
<feature type="domain" description="HAMP" evidence="13">
    <location>
        <begin position="260"/>
        <end position="312"/>
    </location>
</feature>
<reference evidence="14 15" key="1">
    <citation type="submission" date="2016-04" db="EMBL/GenBank/DDBJ databases">
        <authorList>
            <person name="Evans L.H."/>
            <person name="Alamgir A."/>
            <person name="Owens N."/>
            <person name="Weber N.D."/>
            <person name="Virtaneva K."/>
            <person name="Barbian K."/>
            <person name="Babar A."/>
            <person name="Rosenke K."/>
        </authorList>
    </citation>
    <scope>NUCLEOTIDE SEQUENCE [LARGE SCALE GENOMIC DNA]</scope>
    <source>
        <strain evidence="14 15">LMa1</strain>
    </source>
</reference>
<dbReference type="PROSITE" id="PS50109">
    <property type="entry name" value="HIS_KIN"/>
    <property type="match status" value="1"/>
</dbReference>
<dbReference type="CDD" id="cd00082">
    <property type="entry name" value="HisKA"/>
    <property type="match status" value="1"/>
</dbReference>
<keyword evidence="9" id="KW-0902">Two-component regulatory system</keyword>
<dbReference type="SUPFAM" id="SSF158472">
    <property type="entry name" value="HAMP domain-like"/>
    <property type="match status" value="1"/>
</dbReference>
<gene>
    <name evidence="14" type="ORF">A6M21_10210</name>
</gene>
<dbReference type="GO" id="GO:0030295">
    <property type="term" value="F:protein kinase activator activity"/>
    <property type="evidence" value="ECO:0007669"/>
    <property type="project" value="TreeGrafter"/>
</dbReference>
<keyword evidence="5" id="KW-0808">Transferase</keyword>
<keyword evidence="10" id="KW-0472">Membrane</keyword>
<dbReference type="FunFam" id="1.10.287.130:FF:000001">
    <property type="entry name" value="Two-component sensor histidine kinase"/>
    <property type="match status" value="1"/>
</dbReference>
<evidence type="ECO:0000256" key="3">
    <source>
        <dbReference type="ARBA" id="ARBA00012438"/>
    </source>
</evidence>
<dbReference type="Gene3D" id="3.30.565.10">
    <property type="entry name" value="Histidine kinase-like ATPase, C-terminal domain"/>
    <property type="match status" value="1"/>
</dbReference>
<keyword evidence="6" id="KW-0547">Nucleotide-binding</keyword>
<organism evidence="14 15">
    <name type="scientific">Desulfotomaculum copahuensis</name>
    <dbReference type="NCBI Taxonomy" id="1838280"/>
    <lineage>
        <taxon>Bacteria</taxon>
        <taxon>Bacillati</taxon>
        <taxon>Bacillota</taxon>
        <taxon>Clostridia</taxon>
        <taxon>Eubacteriales</taxon>
        <taxon>Desulfotomaculaceae</taxon>
        <taxon>Desulfotomaculum</taxon>
    </lineage>
</organism>
<dbReference type="SUPFAM" id="SSF55874">
    <property type="entry name" value="ATPase domain of HSP90 chaperone/DNA topoisomerase II/histidine kinase"/>
    <property type="match status" value="1"/>
</dbReference>
<feature type="domain" description="Histidine kinase" evidence="12">
    <location>
        <begin position="327"/>
        <end position="544"/>
    </location>
</feature>
<sequence length="545" mass="58472">MKLRGIVAKLWLAMLLLVVVVLGLSALIQSGALENIYYEQQATRLLDEGERLAGVIGSEQDPSLAAQQVGLLASLMNASVMVVDTRGLIEHWQAMGMMGMIHQPGPSGPGAGQGFRGAGKGSPGRQNPAVPPGWRGTGGSGQGRTGAVSGSGFTDRGNPDGCSIPVSRGIVEVMPFSQQEMLQVLQGKSVVHQEHNQYFNTDVLVAGIPIRQDNRVTGALFIHAPLAPLAANLKALQQASLWALILGALAATLLSLLVSRTLSGPLVQMNRAARAMAAGDFSRRVPVRSRDEIGDLAESLNTLSGELQEKIDALHRLDATRREFVANVSHELRTPLTIVQGYTEAVIDGLARDENQRQQYLQNILEETLRLRRLVDDLLDLRRMEAGKVIIKSEPVSPSELVRRVGEKFAGLAAGKQVALETTAPENLPPVYGDADRLAQVLINLVDNALRVTPSGGRVEVAARLENGRVIMSVRDTGPGIPADELPLIWERFYKADRSRQRSAGSGLGLAIARQIIELHGGTIKVESEPGRGTAFMFALNTVSA</sequence>
<dbReference type="CDD" id="cd00075">
    <property type="entry name" value="HATPase"/>
    <property type="match status" value="1"/>
</dbReference>
<dbReference type="Gene3D" id="1.10.287.130">
    <property type="match status" value="1"/>
</dbReference>
<feature type="compositionally biased region" description="Gly residues" evidence="11">
    <location>
        <begin position="108"/>
        <end position="122"/>
    </location>
</feature>
<dbReference type="CDD" id="cd06225">
    <property type="entry name" value="HAMP"/>
    <property type="match status" value="1"/>
</dbReference>
<feature type="compositionally biased region" description="Gly residues" evidence="11">
    <location>
        <begin position="135"/>
        <end position="144"/>
    </location>
</feature>
<evidence type="ECO:0000259" key="13">
    <source>
        <dbReference type="PROSITE" id="PS50885"/>
    </source>
</evidence>
<dbReference type="PRINTS" id="PR00344">
    <property type="entry name" value="BCTRLSENSOR"/>
</dbReference>
<dbReference type="OrthoDB" id="112712at2"/>
<keyword evidence="4" id="KW-0597">Phosphoprotein</keyword>
<dbReference type="GO" id="GO:0007234">
    <property type="term" value="P:osmosensory signaling via phosphorelay pathway"/>
    <property type="evidence" value="ECO:0007669"/>
    <property type="project" value="TreeGrafter"/>
</dbReference>
<dbReference type="PANTHER" id="PTHR42878:SF7">
    <property type="entry name" value="SENSOR HISTIDINE KINASE GLRK"/>
    <property type="match status" value="1"/>
</dbReference>
<dbReference type="InterPro" id="IPR003594">
    <property type="entry name" value="HATPase_dom"/>
</dbReference>
<feature type="region of interest" description="Disordered" evidence="11">
    <location>
        <begin position="103"/>
        <end position="160"/>
    </location>
</feature>
<dbReference type="InterPro" id="IPR050351">
    <property type="entry name" value="BphY/WalK/GraS-like"/>
</dbReference>
<dbReference type="RefSeq" id="WP_066668231.1">
    <property type="nucleotide sequence ID" value="NZ_LYVF01000158.1"/>
</dbReference>
<dbReference type="GO" id="GO:0000155">
    <property type="term" value="F:phosphorelay sensor kinase activity"/>
    <property type="evidence" value="ECO:0007669"/>
    <property type="project" value="InterPro"/>
</dbReference>
<evidence type="ECO:0000313" key="15">
    <source>
        <dbReference type="Proteomes" id="UP000078532"/>
    </source>
</evidence>
<proteinExistence type="predicted"/>
<dbReference type="Pfam" id="PF02518">
    <property type="entry name" value="HATPase_c"/>
    <property type="match status" value="1"/>
</dbReference>
<dbReference type="AlphaFoldDB" id="A0A1B7LEP8"/>
<comment type="subcellular location">
    <subcellularLocation>
        <location evidence="2">Membrane</location>
    </subcellularLocation>
</comment>
<dbReference type="SUPFAM" id="SSF47384">
    <property type="entry name" value="Homodimeric domain of signal transducing histidine kinase"/>
    <property type="match status" value="1"/>
</dbReference>
<dbReference type="EMBL" id="LYVF01000158">
    <property type="protein sequence ID" value="OAT81765.1"/>
    <property type="molecule type" value="Genomic_DNA"/>
</dbReference>
<dbReference type="SMART" id="SM00388">
    <property type="entry name" value="HisKA"/>
    <property type="match status" value="1"/>
</dbReference>
<evidence type="ECO:0000256" key="6">
    <source>
        <dbReference type="ARBA" id="ARBA00022741"/>
    </source>
</evidence>
<dbReference type="Pfam" id="PF00512">
    <property type="entry name" value="HisKA"/>
    <property type="match status" value="1"/>
</dbReference>
<dbReference type="InterPro" id="IPR003660">
    <property type="entry name" value="HAMP_dom"/>
</dbReference>
<protein>
    <recommendedName>
        <fullName evidence="3">histidine kinase</fullName>
        <ecNumber evidence="3">2.7.13.3</ecNumber>
    </recommendedName>
</protein>
<name>A0A1B7LEP8_9FIRM</name>
<evidence type="ECO:0000256" key="11">
    <source>
        <dbReference type="SAM" id="MobiDB-lite"/>
    </source>
</evidence>
<evidence type="ECO:0000256" key="8">
    <source>
        <dbReference type="ARBA" id="ARBA00022840"/>
    </source>
</evidence>
<keyword evidence="7" id="KW-0418">Kinase</keyword>
<keyword evidence="8" id="KW-0067">ATP-binding</keyword>
<dbReference type="SMART" id="SM00304">
    <property type="entry name" value="HAMP"/>
    <property type="match status" value="1"/>
</dbReference>
<evidence type="ECO:0000256" key="9">
    <source>
        <dbReference type="ARBA" id="ARBA00023012"/>
    </source>
</evidence>